<organism evidence="12 13">
    <name type="scientific">Candidatus Vogelbacteria bacterium RIFOXYD1_FULL_51_18</name>
    <dbReference type="NCBI Taxonomy" id="1802440"/>
    <lineage>
        <taxon>Bacteria</taxon>
        <taxon>Candidatus Vogeliibacteriota</taxon>
    </lineage>
</organism>
<feature type="repeat" description="CXXCXGXG motif" evidence="8">
    <location>
        <begin position="197"/>
        <end position="204"/>
    </location>
</feature>
<evidence type="ECO:0000256" key="9">
    <source>
        <dbReference type="PROSITE-ProRule" id="PRU00546"/>
    </source>
</evidence>
<feature type="binding site" evidence="8">
    <location>
        <position position="171"/>
    </location>
    <ligand>
        <name>Zn(2+)</name>
        <dbReference type="ChEBI" id="CHEBI:29105"/>
        <label>2</label>
    </ligand>
</feature>
<evidence type="ECO:0000259" key="10">
    <source>
        <dbReference type="PROSITE" id="PS50076"/>
    </source>
</evidence>
<dbReference type="GO" id="GO:0042026">
    <property type="term" value="P:protein refolding"/>
    <property type="evidence" value="ECO:0007669"/>
    <property type="project" value="TreeGrafter"/>
</dbReference>
<dbReference type="STRING" id="1802440.A2569_00415"/>
<feature type="binding site" evidence="8">
    <location>
        <position position="211"/>
    </location>
    <ligand>
        <name>Zn(2+)</name>
        <dbReference type="ChEBI" id="CHEBI:29105"/>
        <label>1</label>
    </ligand>
</feature>
<evidence type="ECO:0000256" key="1">
    <source>
        <dbReference type="ARBA" id="ARBA00022723"/>
    </source>
</evidence>
<dbReference type="Gene3D" id="2.60.260.20">
    <property type="entry name" value="Urease metallochaperone UreE, N-terminal domain"/>
    <property type="match status" value="2"/>
</dbReference>
<dbReference type="SMART" id="SM00271">
    <property type="entry name" value="DnaJ"/>
    <property type="match status" value="1"/>
</dbReference>
<dbReference type="Pfam" id="PF00684">
    <property type="entry name" value="DnaJ_CXXCXGXG"/>
    <property type="match status" value="1"/>
</dbReference>
<name>A0A1G2QLD0_9BACT</name>
<dbReference type="SUPFAM" id="SSF46565">
    <property type="entry name" value="Chaperone J-domain"/>
    <property type="match status" value="1"/>
</dbReference>
<dbReference type="EMBL" id="MHTL01000010">
    <property type="protein sequence ID" value="OHA60731.1"/>
    <property type="molecule type" value="Genomic_DNA"/>
</dbReference>
<keyword evidence="2 8" id="KW-0677">Repeat</keyword>
<dbReference type="PANTHER" id="PTHR43096">
    <property type="entry name" value="DNAJ HOMOLOG 1, MITOCHONDRIAL-RELATED"/>
    <property type="match status" value="1"/>
</dbReference>
<evidence type="ECO:0000313" key="12">
    <source>
        <dbReference type="EMBL" id="OHA60731.1"/>
    </source>
</evidence>
<feature type="binding site" evidence="8">
    <location>
        <position position="157"/>
    </location>
    <ligand>
        <name>Zn(2+)</name>
        <dbReference type="ChEBI" id="CHEBI:29105"/>
        <label>1</label>
    </ligand>
</feature>
<evidence type="ECO:0000256" key="4">
    <source>
        <dbReference type="ARBA" id="ARBA00022833"/>
    </source>
</evidence>
<evidence type="ECO:0000256" key="5">
    <source>
        <dbReference type="ARBA" id="ARBA00023186"/>
    </source>
</evidence>
<accession>A0A1G2QLD0</accession>
<keyword evidence="8" id="KW-0346">Stress response</keyword>
<keyword evidence="4 8" id="KW-0862">Zinc</keyword>
<comment type="domain">
    <text evidence="8">The J domain is necessary and sufficient to stimulate DnaK ATPase activity. Zinc center 1 plays an important role in the autonomous, DnaK-independent chaperone activity of DnaJ. Zinc center 2 is essential for interaction with DnaK and for DnaJ activity.</text>
</comment>
<evidence type="ECO:0000256" key="8">
    <source>
        <dbReference type="HAMAP-Rule" id="MF_01152"/>
    </source>
</evidence>
<dbReference type="PANTHER" id="PTHR43096:SF10">
    <property type="entry name" value="CHAPERONE PROTEIN DNAJ A6, CHLOROPLASTIC"/>
    <property type="match status" value="1"/>
</dbReference>
<comment type="subunit">
    <text evidence="8">Homodimer.</text>
</comment>
<feature type="domain" description="CR-type" evidence="11">
    <location>
        <begin position="141"/>
        <end position="223"/>
    </location>
</feature>
<dbReference type="InterPro" id="IPR002939">
    <property type="entry name" value="DnaJ_C"/>
</dbReference>
<dbReference type="PROSITE" id="PS51188">
    <property type="entry name" value="ZF_CR"/>
    <property type="match status" value="1"/>
</dbReference>
<dbReference type="CDD" id="cd10719">
    <property type="entry name" value="DnaJ_zf"/>
    <property type="match status" value="1"/>
</dbReference>
<dbReference type="CDD" id="cd06257">
    <property type="entry name" value="DnaJ"/>
    <property type="match status" value="1"/>
</dbReference>
<sequence>MATHKKDYYEILGVTKNATKEDIKKAFHKLAHKYHPDKKGGDEGKFKEVNEAYHVLSNDTRRAEYDTYGATFQGGGGAGSNNGFQGWEDFMSGFSAQGTAGFDLGDIFSDLFSGATQNGHARRGRDISVDMQITFAESVFGAKRTVLISKIGVCDSCSGDGAKPGSGDRECPQCGGKGKIHETRRSFLGSFSSVRECSLCNGSGKVPIDPCMDCSGHGVLKKTEEVSITIPSGIQDGEMIRLSGKGEAVSKGLSGDLYIKVHVERHPQFRREGNHILMDLDVKLSDALLGADYRVHTLDGEVTIGIPAGVSFGEMLRIRGKGVPYGGGKRGDLLVRVIIRTPQKLSQKAKEFIDKLRGEGI</sequence>
<dbReference type="SUPFAM" id="SSF57938">
    <property type="entry name" value="DnaJ/Hsp40 cysteine-rich domain"/>
    <property type="match status" value="1"/>
</dbReference>
<keyword evidence="5 8" id="KW-0143">Chaperone</keyword>
<reference evidence="12 13" key="1">
    <citation type="journal article" date="2016" name="Nat. Commun.">
        <title>Thousands of microbial genomes shed light on interconnected biogeochemical processes in an aquifer system.</title>
        <authorList>
            <person name="Anantharaman K."/>
            <person name="Brown C.T."/>
            <person name="Hug L.A."/>
            <person name="Sharon I."/>
            <person name="Castelle C.J."/>
            <person name="Probst A.J."/>
            <person name="Thomas B.C."/>
            <person name="Singh A."/>
            <person name="Wilkins M.J."/>
            <person name="Karaoz U."/>
            <person name="Brodie E.L."/>
            <person name="Williams K.H."/>
            <person name="Hubbard S.S."/>
            <person name="Banfield J.F."/>
        </authorList>
    </citation>
    <scope>NUCLEOTIDE SEQUENCE [LARGE SCALE GENOMIC DNA]</scope>
</reference>
<dbReference type="NCBIfam" id="NF008035">
    <property type="entry name" value="PRK10767.1"/>
    <property type="match status" value="1"/>
</dbReference>
<dbReference type="InterPro" id="IPR001623">
    <property type="entry name" value="DnaJ_domain"/>
</dbReference>
<dbReference type="GO" id="GO:0008270">
    <property type="term" value="F:zinc ion binding"/>
    <property type="evidence" value="ECO:0007669"/>
    <property type="project" value="UniProtKB-UniRule"/>
</dbReference>
<evidence type="ECO:0000256" key="3">
    <source>
        <dbReference type="ARBA" id="ARBA00022771"/>
    </source>
</evidence>
<evidence type="ECO:0000313" key="13">
    <source>
        <dbReference type="Proteomes" id="UP000177090"/>
    </source>
</evidence>
<dbReference type="GO" id="GO:0005524">
    <property type="term" value="F:ATP binding"/>
    <property type="evidence" value="ECO:0007669"/>
    <property type="project" value="InterPro"/>
</dbReference>
<dbReference type="InterPro" id="IPR008971">
    <property type="entry name" value="HSP40/DnaJ_pept-bd"/>
</dbReference>
<dbReference type="AlphaFoldDB" id="A0A1G2QLD0"/>
<dbReference type="SUPFAM" id="SSF49493">
    <property type="entry name" value="HSP40/DnaJ peptide-binding domain"/>
    <property type="match status" value="2"/>
</dbReference>
<dbReference type="Gene3D" id="2.10.230.10">
    <property type="entry name" value="Heat shock protein DnaJ, cysteine-rich domain"/>
    <property type="match status" value="1"/>
</dbReference>
<dbReference type="GO" id="GO:0051082">
    <property type="term" value="F:unfolded protein binding"/>
    <property type="evidence" value="ECO:0007669"/>
    <property type="project" value="UniProtKB-UniRule"/>
</dbReference>
<dbReference type="InterPro" id="IPR036410">
    <property type="entry name" value="HSP_DnaJ_Cys-rich_dom_sf"/>
</dbReference>
<feature type="binding site" evidence="8">
    <location>
        <position position="214"/>
    </location>
    <ligand>
        <name>Zn(2+)</name>
        <dbReference type="ChEBI" id="CHEBI:29105"/>
        <label>1</label>
    </ligand>
</feature>
<feature type="binding site" evidence="8">
    <location>
        <position position="174"/>
    </location>
    <ligand>
        <name>Zn(2+)</name>
        <dbReference type="ChEBI" id="CHEBI:29105"/>
        <label>2</label>
    </ligand>
</feature>
<gene>
    <name evidence="8" type="primary">dnaJ</name>
    <name evidence="12" type="ORF">A2569_00415</name>
</gene>
<dbReference type="Gene3D" id="1.10.287.110">
    <property type="entry name" value="DnaJ domain"/>
    <property type="match status" value="1"/>
</dbReference>
<proteinExistence type="inferred from homology"/>
<dbReference type="InterPro" id="IPR012724">
    <property type="entry name" value="DnaJ"/>
</dbReference>
<dbReference type="Pfam" id="PF01556">
    <property type="entry name" value="DnaJ_C"/>
    <property type="match status" value="1"/>
</dbReference>
<feature type="binding site" evidence="8">
    <location>
        <position position="154"/>
    </location>
    <ligand>
        <name>Zn(2+)</name>
        <dbReference type="ChEBI" id="CHEBI:29105"/>
        <label>1</label>
    </ligand>
</feature>
<keyword evidence="1 8" id="KW-0479">Metal-binding</keyword>
<comment type="subcellular location">
    <subcellularLocation>
        <location evidence="8">Cytoplasm</location>
    </subcellularLocation>
</comment>
<comment type="similarity">
    <text evidence="6 8">Belongs to the DnaJ family.</text>
</comment>
<keyword evidence="3 8" id="KW-0863">Zinc-finger</keyword>
<dbReference type="GO" id="GO:0006260">
    <property type="term" value="P:DNA replication"/>
    <property type="evidence" value="ECO:0007669"/>
    <property type="project" value="UniProtKB-KW"/>
</dbReference>
<feature type="binding site" evidence="8">
    <location>
        <position position="197"/>
    </location>
    <ligand>
        <name>Zn(2+)</name>
        <dbReference type="ChEBI" id="CHEBI:29105"/>
        <label>2</label>
    </ligand>
</feature>
<dbReference type="InterPro" id="IPR001305">
    <property type="entry name" value="HSP_DnaJ_Cys-rich_dom"/>
</dbReference>
<feature type="repeat" description="CXXCXGXG motif" evidence="8">
    <location>
        <begin position="211"/>
        <end position="218"/>
    </location>
</feature>
<dbReference type="InterPro" id="IPR036869">
    <property type="entry name" value="J_dom_sf"/>
</dbReference>
<dbReference type="CDD" id="cd10747">
    <property type="entry name" value="DnaJ_C"/>
    <property type="match status" value="1"/>
</dbReference>
<comment type="function">
    <text evidence="8">Participates actively in the response to hyperosmotic and heat shock by preventing the aggregation of stress-denatured proteins and by disaggregating proteins, also in an autonomous, DnaK-independent fashion. Unfolded proteins bind initially to DnaJ; upon interaction with the DnaJ-bound protein, DnaK hydrolyzes its bound ATP, resulting in the formation of a stable complex. GrpE releases ADP from DnaK; ATP binding to DnaK triggers the release of the substrate protein, thus completing the reaction cycle. Several rounds of ATP-dependent interactions between DnaJ, DnaK and GrpE are required for fully efficient folding. Also involved, together with DnaK and GrpE, in the DNA replication of plasmids through activation of initiation proteins.</text>
</comment>
<dbReference type="HAMAP" id="MF_01152">
    <property type="entry name" value="DnaJ"/>
    <property type="match status" value="1"/>
</dbReference>
<dbReference type="Proteomes" id="UP000177090">
    <property type="component" value="Unassembled WGS sequence"/>
</dbReference>
<dbReference type="GO" id="GO:0009408">
    <property type="term" value="P:response to heat"/>
    <property type="evidence" value="ECO:0007669"/>
    <property type="project" value="InterPro"/>
</dbReference>
<dbReference type="FunFam" id="2.10.230.10:FF:000002">
    <property type="entry name" value="Molecular chaperone DnaJ"/>
    <property type="match status" value="1"/>
</dbReference>
<dbReference type="GO" id="GO:0005737">
    <property type="term" value="C:cytoplasm"/>
    <property type="evidence" value="ECO:0007669"/>
    <property type="project" value="UniProtKB-SubCell"/>
</dbReference>
<comment type="cofactor">
    <cofactor evidence="8">
        <name>Zn(2+)</name>
        <dbReference type="ChEBI" id="CHEBI:29105"/>
    </cofactor>
    <text evidence="8">Binds 2 Zn(2+) ions per monomer.</text>
</comment>
<comment type="caution">
    <text evidence="12">The sequence shown here is derived from an EMBL/GenBank/DDBJ whole genome shotgun (WGS) entry which is preliminary data.</text>
</comment>
<feature type="zinc finger region" description="CR-type" evidence="9">
    <location>
        <begin position="141"/>
        <end position="223"/>
    </location>
</feature>
<dbReference type="FunFam" id="2.60.260.20:FF:000013">
    <property type="entry name" value="DnaJ subfamily B member 11"/>
    <property type="match status" value="1"/>
</dbReference>
<evidence type="ECO:0000256" key="7">
    <source>
        <dbReference type="ARBA" id="ARBA00067609"/>
    </source>
</evidence>
<feature type="domain" description="J" evidence="10">
    <location>
        <begin position="7"/>
        <end position="69"/>
    </location>
</feature>
<dbReference type="PROSITE" id="PS50076">
    <property type="entry name" value="DNAJ_2"/>
    <property type="match status" value="1"/>
</dbReference>
<keyword evidence="8" id="KW-0963">Cytoplasm</keyword>
<feature type="binding site" evidence="8">
    <location>
        <position position="200"/>
    </location>
    <ligand>
        <name>Zn(2+)</name>
        <dbReference type="ChEBI" id="CHEBI:29105"/>
        <label>2</label>
    </ligand>
</feature>
<dbReference type="PRINTS" id="PR00625">
    <property type="entry name" value="JDOMAIN"/>
</dbReference>
<keyword evidence="8" id="KW-0235">DNA replication</keyword>
<protein>
    <recommendedName>
        <fullName evidence="7 8">Chaperone protein DnaJ</fullName>
    </recommendedName>
</protein>
<evidence type="ECO:0000259" key="11">
    <source>
        <dbReference type="PROSITE" id="PS51188"/>
    </source>
</evidence>
<evidence type="ECO:0000256" key="2">
    <source>
        <dbReference type="ARBA" id="ARBA00022737"/>
    </source>
</evidence>
<feature type="repeat" description="CXXCXGXG motif" evidence="8">
    <location>
        <begin position="154"/>
        <end position="161"/>
    </location>
</feature>
<feature type="repeat" description="CXXCXGXG motif" evidence="8">
    <location>
        <begin position="171"/>
        <end position="178"/>
    </location>
</feature>
<dbReference type="GO" id="GO:0031072">
    <property type="term" value="F:heat shock protein binding"/>
    <property type="evidence" value="ECO:0007669"/>
    <property type="project" value="InterPro"/>
</dbReference>
<evidence type="ECO:0000256" key="6">
    <source>
        <dbReference type="ARBA" id="ARBA00061004"/>
    </source>
</evidence>
<dbReference type="Pfam" id="PF00226">
    <property type="entry name" value="DnaJ"/>
    <property type="match status" value="1"/>
</dbReference>